<gene>
    <name evidence="2" type="ORF">NCTC11179_00883</name>
</gene>
<reference evidence="2 3" key="1">
    <citation type="submission" date="2018-06" db="EMBL/GenBank/DDBJ databases">
        <authorList>
            <consortium name="Pathogen Informatics"/>
            <person name="Doyle S."/>
        </authorList>
    </citation>
    <scope>NUCLEOTIDE SEQUENCE [LARGE SCALE GENOMIC DNA]</scope>
    <source>
        <strain evidence="2 3">NCTC11179</strain>
    </source>
</reference>
<dbReference type="Proteomes" id="UP000255024">
    <property type="component" value="Unassembled WGS sequence"/>
</dbReference>
<evidence type="ECO:0000256" key="1">
    <source>
        <dbReference type="SAM" id="MobiDB-lite"/>
    </source>
</evidence>
<evidence type="ECO:0000313" key="3">
    <source>
        <dbReference type="Proteomes" id="UP000255024"/>
    </source>
</evidence>
<protein>
    <submittedName>
        <fullName evidence="2">DNA polymerase III subunits gamma and tau</fullName>
    </submittedName>
</protein>
<dbReference type="AlphaFoldDB" id="A0A378RKU7"/>
<organism evidence="2 3">
    <name type="scientific">Myroides odoratus</name>
    <name type="common">Flavobacterium odoratum</name>
    <dbReference type="NCBI Taxonomy" id="256"/>
    <lineage>
        <taxon>Bacteria</taxon>
        <taxon>Pseudomonadati</taxon>
        <taxon>Bacteroidota</taxon>
        <taxon>Flavobacteriia</taxon>
        <taxon>Flavobacteriales</taxon>
        <taxon>Flavobacteriaceae</taxon>
        <taxon>Myroides</taxon>
    </lineage>
</organism>
<accession>A0A378RKU7</accession>
<proteinExistence type="predicted"/>
<dbReference type="EMBL" id="UGQL01000001">
    <property type="protein sequence ID" value="STZ27348.1"/>
    <property type="molecule type" value="Genomic_DNA"/>
</dbReference>
<name>A0A378RKU7_MYROD</name>
<keyword evidence="3" id="KW-1185">Reference proteome</keyword>
<evidence type="ECO:0000313" key="2">
    <source>
        <dbReference type="EMBL" id="STZ27348.1"/>
    </source>
</evidence>
<sequence length="246" mass="27473">MAAVVTQLPEQAVQPVELAPVEIPVTEPVSPQVVPAVVEEDVPEYKAQSQDVNTIASPQAEPIATTPVGDNPAESPALFAVDPIEPAATVEKKVSALSLSSIRARKEMESSLEKKVVNPDDLPKEPFTAEQFMEEWNKYADKLARSGFMLMSSLMGMVPPVLRGTSVSLVMPNEGSKLSFDENKFDLVNYLRKKLSNYDLEIEITVNEEVKIQKRVLDKDDKLVRFIELNPAMQYMKEIFDLEFKY</sequence>
<feature type="region of interest" description="Disordered" evidence="1">
    <location>
        <begin position="44"/>
        <end position="69"/>
    </location>
</feature>
<feature type="compositionally biased region" description="Polar residues" evidence="1">
    <location>
        <begin position="47"/>
        <end position="57"/>
    </location>
</feature>